<feature type="transmembrane region" description="Helical" evidence="9">
    <location>
        <begin position="131"/>
        <end position="158"/>
    </location>
</feature>
<evidence type="ECO:0000256" key="8">
    <source>
        <dbReference type="ARBA" id="ARBA00035655"/>
    </source>
</evidence>
<evidence type="ECO:0000256" key="3">
    <source>
        <dbReference type="ARBA" id="ARBA00022475"/>
    </source>
</evidence>
<keyword evidence="5 9" id="KW-0812">Transmembrane</keyword>
<feature type="transmembrane region" description="Helical" evidence="9">
    <location>
        <begin position="16"/>
        <end position="34"/>
    </location>
</feature>
<feature type="transmembrane region" description="Helical" evidence="9">
    <location>
        <begin position="360"/>
        <end position="383"/>
    </location>
</feature>
<feature type="transmembrane region" description="Helical" evidence="9">
    <location>
        <begin position="322"/>
        <end position="340"/>
    </location>
</feature>
<evidence type="ECO:0000256" key="9">
    <source>
        <dbReference type="SAM" id="Phobius"/>
    </source>
</evidence>
<evidence type="ECO:0000256" key="2">
    <source>
        <dbReference type="ARBA" id="ARBA00022448"/>
    </source>
</evidence>
<feature type="transmembrane region" description="Helical" evidence="9">
    <location>
        <begin position="78"/>
        <end position="94"/>
    </location>
</feature>
<comment type="similarity">
    <text evidence="8">Belongs to the TsuA/YedE (TC 9.B.102) family.</text>
</comment>
<dbReference type="PANTHER" id="PTHR30574">
    <property type="entry name" value="INNER MEMBRANE PROTEIN YEDE"/>
    <property type="match status" value="1"/>
</dbReference>
<feature type="transmembrane region" description="Helical" evidence="9">
    <location>
        <begin position="106"/>
        <end position="125"/>
    </location>
</feature>
<keyword evidence="2" id="KW-0813">Transport</keyword>
<dbReference type="AlphaFoldDB" id="A0A7V5XGX3"/>
<organism evidence="10">
    <name type="scientific">Thermodesulfobacterium geofontis</name>
    <dbReference type="NCBI Taxonomy" id="1295609"/>
    <lineage>
        <taxon>Bacteria</taxon>
        <taxon>Pseudomonadati</taxon>
        <taxon>Thermodesulfobacteriota</taxon>
        <taxon>Thermodesulfobacteria</taxon>
        <taxon>Thermodesulfobacteriales</taxon>
        <taxon>Thermodesulfobacteriaceae</taxon>
        <taxon>Thermodesulfobacterium</taxon>
    </lineage>
</organism>
<evidence type="ECO:0008006" key="11">
    <source>
        <dbReference type="Google" id="ProtNLM"/>
    </source>
</evidence>
<feature type="transmembrane region" description="Helical" evidence="9">
    <location>
        <begin position="219"/>
        <end position="242"/>
    </location>
</feature>
<evidence type="ECO:0000256" key="7">
    <source>
        <dbReference type="ARBA" id="ARBA00023136"/>
    </source>
</evidence>
<feature type="transmembrane region" description="Helical" evidence="9">
    <location>
        <begin position="292"/>
        <end position="313"/>
    </location>
</feature>
<dbReference type="Pfam" id="PF04143">
    <property type="entry name" value="Sulf_transp"/>
    <property type="match status" value="2"/>
</dbReference>
<feature type="transmembrane region" description="Helical" evidence="9">
    <location>
        <begin position="194"/>
        <end position="213"/>
    </location>
</feature>
<accession>A0A7V5XGX3</accession>
<evidence type="ECO:0000256" key="6">
    <source>
        <dbReference type="ARBA" id="ARBA00022989"/>
    </source>
</evidence>
<protein>
    <recommendedName>
        <fullName evidence="11">YeeE/YedE family protein</fullName>
    </recommendedName>
</protein>
<dbReference type="InterPro" id="IPR007272">
    <property type="entry name" value="Sulf_transp_TsuA/YedE"/>
</dbReference>
<evidence type="ECO:0000256" key="4">
    <source>
        <dbReference type="ARBA" id="ARBA00022519"/>
    </source>
</evidence>
<comment type="caution">
    <text evidence="10">The sequence shown here is derived from an EMBL/GenBank/DDBJ whole genome shotgun (WGS) entry which is preliminary data.</text>
</comment>
<evidence type="ECO:0000313" key="10">
    <source>
        <dbReference type="EMBL" id="HHQ16249.1"/>
    </source>
</evidence>
<dbReference type="GO" id="GO:0005886">
    <property type="term" value="C:plasma membrane"/>
    <property type="evidence" value="ECO:0007669"/>
    <property type="project" value="UniProtKB-SubCell"/>
</dbReference>
<dbReference type="EMBL" id="DRWR01000093">
    <property type="protein sequence ID" value="HHQ16249.1"/>
    <property type="molecule type" value="Genomic_DNA"/>
</dbReference>
<feature type="transmembrane region" description="Helical" evidence="9">
    <location>
        <begin position="254"/>
        <end position="272"/>
    </location>
</feature>
<proteinExistence type="inferred from homology"/>
<keyword evidence="7 9" id="KW-0472">Membrane</keyword>
<reference evidence="10" key="1">
    <citation type="journal article" date="2020" name="mSystems">
        <title>Genome- and Community-Level Interaction Insights into Carbon Utilization and Element Cycling Functions of Hydrothermarchaeota in Hydrothermal Sediment.</title>
        <authorList>
            <person name="Zhou Z."/>
            <person name="Liu Y."/>
            <person name="Xu W."/>
            <person name="Pan J."/>
            <person name="Luo Z.H."/>
            <person name="Li M."/>
        </authorList>
    </citation>
    <scope>NUCLEOTIDE SEQUENCE [LARGE SCALE GENOMIC DNA]</scope>
    <source>
        <strain evidence="10">SpSt-106</strain>
    </source>
</reference>
<keyword evidence="4" id="KW-0997">Cell inner membrane</keyword>
<comment type="subcellular location">
    <subcellularLocation>
        <location evidence="1">Cell inner membrane</location>
        <topology evidence="1">Multi-pass membrane protein</topology>
    </subcellularLocation>
</comment>
<name>A0A7V5XGX3_9BACT</name>
<gene>
    <name evidence="10" type="ORF">ENM15_05485</name>
</gene>
<keyword evidence="6 9" id="KW-1133">Transmembrane helix</keyword>
<evidence type="ECO:0000256" key="1">
    <source>
        <dbReference type="ARBA" id="ARBA00004429"/>
    </source>
</evidence>
<sequence>MKILRELLKITLFEPWPLWVGMLALTITNLYMFMFARALGVFPQMAMWGSWIYNLLGWQIESPFPPYPVKLPYLDQHSLLDLGIILGALSVALINREFKLRKENFLGYLMGAIGGFLMGLGTVLMPPCNVGGFWVATMAFSLSGPLAGIGLFIGAYIGGKILKTQVSKAVEIIDFNKAQKAEPVLSKKHSISTFLGFIFIISLLLISLIYYYYGMPVHAGLFLFGAFFGIIFQRSRICFVAAFREITISKDGKIMKWVLISIGISAIGFAILKSKGYQPYHMVFPAGWHNVLGGLIFGIGMVLAGGCGVGILVRSGEGYTRSWIAILTGMLTSGAWTGIYKHKVGEGWLYGSPVFLPEKLGWAGAFLVIFGFLFIFYLIITWLEGKKYEGN</sequence>
<dbReference type="PANTHER" id="PTHR30574:SF1">
    <property type="entry name" value="SULPHUR TRANSPORT DOMAIN-CONTAINING PROTEIN"/>
    <property type="match status" value="1"/>
</dbReference>
<evidence type="ECO:0000256" key="5">
    <source>
        <dbReference type="ARBA" id="ARBA00022692"/>
    </source>
</evidence>
<keyword evidence="3" id="KW-1003">Cell membrane</keyword>